<accession>A0A3D8SGA6</accession>
<dbReference type="OrthoDB" id="20368at2759"/>
<comment type="caution">
    <text evidence="1">The sequence shown here is derived from an EMBL/GenBank/DDBJ whole genome shotgun (WGS) entry which is preliminary data.</text>
</comment>
<evidence type="ECO:0000313" key="1">
    <source>
        <dbReference type="EMBL" id="RDW85377.1"/>
    </source>
</evidence>
<protein>
    <recommendedName>
        <fullName evidence="3">O-fucosyltransferase family protein</fullName>
    </recommendedName>
</protein>
<dbReference type="EMBL" id="PDLN01000005">
    <property type="protein sequence ID" value="RDW85377.1"/>
    <property type="molecule type" value="Genomic_DNA"/>
</dbReference>
<dbReference type="CDD" id="cd11296">
    <property type="entry name" value="O-FucT_like"/>
    <property type="match status" value="1"/>
</dbReference>
<name>A0A3D8SGA6_9HELO</name>
<dbReference type="AlphaFoldDB" id="A0A3D8SGA6"/>
<dbReference type="Proteomes" id="UP000256328">
    <property type="component" value="Unassembled WGS sequence"/>
</dbReference>
<gene>
    <name evidence="1" type="ORF">BP5796_03702</name>
</gene>
<proteinExistence type="predicted"/>
<organism evidence="1 2">
    <name type="scientific">Coleophoma crateriformis</name>
    <dbReference type="NCBI Taxonomy" id="565419"/>
    <lineage>
        <taxon>Eukaryota</taxon>
        <taxon>Fungi</taxon>
        <taxon>Dikarya</taxon>
        <taxon>Ascomycota</taxon>
        <taxon>Pezizomycotina</taxon>
        <taxon>Leotiomycetes</taxon>
        <taxon>Helotiales</taxon>
        <taxon>Dermateaceae</taxon>
        <taxon>Coleophoma</taxon>
    </lineage>
</organism>
<dbReference type="Gene3D" id="3.40.50.11350">
    <property type="match status" value="1"/>
</dbReference>
<evidence type="ECO:0000313" key="2">
    <source>
        <dbReference type="Proteomes" id="UP000256328"/>
    </source>
</evidence>
<reference evidence="1 2" key="1">
    <citation type="journal article" date="2018" name="IMA Fungus">
        <title>IMA Genome-F 9: Draft genome sequence of Annulohypoxylon stygium, Aspergillus mulundensis, Berkeleyomyces basicola (syn. Thielaviopsis basicola), Ceratocystis smalleyi, two Cercospora beticola strains, Coleophoma cylindrospora, Fusarium fracticaudum, Phialophora cf. hyalina, and Morchella septimelata.</title>
        <authorList>
            <person name="Wingfield B.D."/>
            <person name="Bills G.F."/>
            <person name="Dong Y."/>
            <person name="Huang W."/>
            <person name="Nel W.J."/>
            <person name="Swalarsk-Parry B.S."/>
            <person name="Vaghefi N."/>
            <person name="Wilken P.M."/>
            <person name="An Z."/>
            <person name="de Beer Z.W."/>
            <person name="De Vos L."/>
            <person name="Chen L."/>
            <person name="Duong T.A."/>
            <person name="Gao Y."/>
            <person name="Hammerbacher A."/>
            <person name="Kikkert J.R."/>
            <person name="Li Y."/>
            <person name="Li H."/>
            <person name="Li K."/>
            <person name="Li Q."/>
            <person name="Liu X."/>
            <person name="Ma X."/>
            <person name="Naidoo K."/>
            <person name="Pethybridge S.J."/>
            <person name="Sun J."/>
            <person name="Steenkamp E.T."/>
            <person name="van der Nest M.A."/>
            <person name="van Wyk S."/>
            <person name="Wingfield M.J."/>
            <person name="Xiong C."/>
            <person name="Yue Q."/>
            <person name="Zhang X."/>
        </authorList>
    </citation>
    <scope>NUCLEOTIDE SEQUENCE [LARGE SCALE GENOMIC DNA]</scope>
    <source>
        <strain evidence="1 2">BP5796</strain>
    </source>
</reference>
<sequence length="435" mass="49267">MEYVPSQSYNLSRIVAGTKSELQVSKISTPAVDRQTEELEKYRDEFIKIISETSLRPFNAKPIQDYCRTVQWHNDLVFDCSNLMGGEGNLRSQLLHCVRHAMLAGAALVLPKIPIRAQIQSKSGPVIVHKYEEMDDMEYLFDKDLFYARLGEACPQLKIYNSRRAIPGPGQVVNAEWGWKQVWNATLPGAIRRWERYYKRWRVPPPNITMVDLAVHLNIGDICTHGPDFANSFGQILASHPEAYRVAAAVLFELSYQYKLAFDPSSMFMKDAYLGIHLRTAADAVKFHFLDFETQAQRYQELAKAADLPVIYVASGNQSSIRMFAALVAPTPVVTKYTLLRDTYELDTLRAMTWDQQGLVDTIVLMKSSMFLGMNSSSMSWNVAKTRQAMLPQGVCSGQKETPRRFENGNSLVDELSVIIGEGQRYDLDIGVWPS</sequence>
<evidence type="ECO:0008006" key="3">
    <source>
        <dbReference type="Google" id="ProtNLM"/>
    </source>
</evidence>
<keyword evidence="2" id="KW-1185">Reference proteome</keyword>